<organism evidence="1">
    <name type="scientific">Anguilla anguilla</name>
    <name type="common">European freshwater eel</name>
    <name type="synonym">Muraena anguilla</name>
    <dbReference type="NCBI Taxonomy" id="7936"/>
    <lineage>
        <taxon>Eukaryota</taxon>
        <taxon>Metazoa</taxon>
        <taxon>Chordata</taxon>
        <taxon>Craniata</taxon>
        <taxon>Vertebrata</taxon>
        <taxon>Euteleostomi</taxon>
        <taxon>Actinopterygii</taxon>
        <taxon>Neopterygii</taxon>
        <taxon>Teleostei</taxon>
        <taxon>Anguilliformes</taxon>
        <taxon>Anguillidae</taxon>
        <taxon>Anguilla</taxon>
    </lineage>
</organism>
<reference evidence="1" key="1">
    <citation type="submission" date="2014-11" db="EMBL/GenBank/DDBJ databases">
        <authorList>
            <person name="Amaro Gonzalez C."/>
        </authorList>
    </citation>
    <scope>NUCLEOTIDE SEQUENCE</scope>
</reference>
<accession>A0A0E9V5T4</accession>
<reference evidence="1" key="2">
    <citation type="journal article" date="2015" name="Fish Shellfish Immunol.">
        <title>Early steps in the European eel (Anguilla anguilla)-Vibrio vulnificus interaction in the gills: Role of the RtxA13 toxin.</title>
        <authorList>
            <person name="Callol A."/>
            <person name="Pajuelo D."/>
            <person name="Ebbesson L."/>
            <person name="Teles M."/>
            <person name="MacKenzie S."/>
            <person name="Amaro C."/>
        </authorList>
    </citation>
    <scope>NUCLEOTIDE SEQUENCE</scope>
</reference>
<dbReference type="AlphaFoldDB" id="A0A0E9V5T4"/>
<proteinExistence type="predicted"/>
<name>A0A0E9V5T4_ANGAN</name>
<sequence>MKMTPLLNCCLQSWSLWHAYIPMSLH</sequence>
<dbReference type="EMBL" id="GBXM01035098">
    <property type="protein sequence ID" value="JAH73479.1"/>
    <property type="molecule type" value="Transcribed_RNA"/>
</dbReference>
<evidence type="ECO:0000313" key="1">
    <source>
        <dbReference type="EMBL" id="JAH73479.1"/>
    </source>
</evidence>
<protein>
    <submittedName>
        <fullName evidence="1">Uncharacterized protein</fullName>
    </submittedName>
</protein>